<dbReference type="AlphaFoldDB" id="A0A398B3Q4"/>
<dbReference type="InterPro" id="IPR023351">
    <property type="entry name" value="YppE-like_sf"/>
</dbReference>
<dbReference type="SUPFAM" id="SSF140415">
    <property type="entry name" value="YppE-like"/>
    <property type="match status" value="1"/>
</dbReference>
<dbReference type="Gene3D" id="1.20.120.440">
    <property type="entry name" value="YppE-like"/>
    <property type="match status" value="1"/>
</dbReference>
<proteinExistence type="predicted"/>
<dbReference type="EMBL" id="QWVT01000023">
    <property type="protein sequence ID" value="RID84211.1"/>
    <property type="molecule type" value="Genomic_DNA"/>
</dbReference>
<reference evidence="1 2" key="1">
    <citation type="submission" date="2018-08" db="EMBL/GenBank/DDBJ databases">
        <title>Bacillus jemisoniae sp. nov., Bacillus chryseoplanitiae sp. nov., Bacillus resnikiae sp. nov., and Bacillus frankliniae sp. nov., isolated from Viking spacecraft and associated surfaces.</title>
        <authorList>
            <person name="Seuylemezian A."/>
            <person name="Vaishampayan P."/>
        </authorList>
    </citation>
    <scope>NUCLEOTIDE SEQUENCE [LARGE SCALE GENOMIC DNA]</scope>
    <source>
        <strain evidence="1 2">JJ-247</strain>
    </source>
</reference>
<keyword evidence="2" id="KW-1185">Reference proteome</keyword>
<comment type="caution">
    <text evidence="1">The sequence shown here is derived from an EMBL/GenBank/DDBJ whole genome shotgun (WGS) entry which is preliminary data.</text>
</comment>
<dbReference type="Pfam" id="PF08807">
    <property type="entry name" value="DUF1798"/>
    <property type="match status" value="1"/>
</dbReference>
<dbReference type="RefSeq" id="WP_119113480.1">
    <property type="nucleotide sequence ID" value="NZ_CBCSEO010000010.1"/>
</dbReference>
<dbReference type="Proteomes" id="UP000265816">
    <property type="component" value="Unassembled WGS sequence"/>
</dbReference>
<evidence type="ECO:0000313" key="1">
    <source>
        <dbReference type="EMBL" id="RID84211.1"/>
    </source>
</evidence>
<organism evidence="1 2">
    <name type="scientific">Mesobacillus zeae</name>
    <dbReference type="NCBI Taxonomy" id="1917180"/>
    <lineage>
        <taxon>Bacteria</taxon>
        <taxon>Bacillati</taxon>
        <taxon>Bacillota</taxon>
        <taxon>Bacilli</taxon>
        <taxon>Bacillales</taxon>
        <taxon>Bacillaceae</taxon>
        <taxon>Mesobacillus</taxon>
    </lineage>
</organism>
<evidence type="ECO:0000313" key="2">
    <source>
        <dbReference type="Proteomes" id="UP000265816"/>
    </source>
</evidence>
<accession>A0A398B3Q4</accession>
<name>A0A398B3Q4_9BACI</name>
<dbReference type="OrthoDB" id="2361079at2"/>
<dbReference type="InterPro" id="IPR014913">
    <property type="entry name" value="YppE-like"/>
</dbReference>
<protein>
    <submittedName>
        <fullName evidence="1">DUF1798 family protein</fullName>
    </submittedName>
</protein>
<gene>
    <name evidence="1" type="ORF">D1970_13945</name>
</gene>
<sequence length="133" mass="15335">MENLHNLARQTLRLIEYTERAATRYEMAKETGESGDFFSEVKPFADLVKQEADSWKVSAVEWIINNQPKNIHSRQIEATAENIELVSVQAFFPETGRKRFMGYIQSIHYVLDSLLTAVNQFPQKAQLKNKSTL</sequence>